<reference evidence="2 3" key="1">
    <citation type="journal article" date="2012" name="Science">
        <title>The Paleozoic origin of enzymatic lignin decomposition reconstructed from 31 fungal genomes.</title>
        <authorList>
            <person name="Floudas D."/>
            <person name="Binder M."/>
            <person name="Riley R."/>
            <person name="Barry K."/>
            <person name="Blanchette R.A."/>
            <person name="Henrissat B."/>
            <person name="Martinez A.T."/>
            <person name="Otillar R."/>
            <person name="Spatafora J.W."/>
            <person name="Yadav J.S."/>
            <person name="Aerts A."/>
            <person name="Benoit I."/>
            <person name="Boyd A."/>
            <person name="Carlson A."/>
            <person name="Copeland A."/>
            <person name="Coutinho P.M."/>
            <person name="de Vries R.P."/>
            <person name="Ferreira P."/>
            <person name="Findley K."/>
            <person name="Foster B."/>
            <person name="Gaskell J."/>
            <person name="Glotzer D."/>
            <person name="Gorecki P."/>
            <person name="Heitman J."/>
            <person name="Hesse C."/>
            <person name="Hori C."/>
            <person name="Igarashi K."/>
            <person name="Jurgens J.A."/>
            <person name="Kallen N."/>
            <person name="Kersten P."/>
            <person name="Kohler A."/>
            <person name="Kuees U."/>
            <person name="Kumar T.K.A."/>
            <person name="Kuo A."/>
            <person name="LaButti K."/>
            <person name="Larrondo L.F."/>
            <person name="Lindquist E."/>
            <person name="Ling A."/>
            <person name="Lombard V."/>
            <person name="Lucas S."/>
            <person name="Lundell T."/>
            <person name="Martin R."/>
            <person name="McLaughlin D.J."/>
            <person name="Morgenstern I."/>
            <person name="Morin E."/>
            <person name="Murat C."/>
            <person name="Nagy L.G."/>
            <person name="Nolan M."/>
            <person name="Ohm R.A."/>
            <person name="Patyshakuliyeva A."/>
            <person name="Rokas A."/>
            <person name="Ruiz-Duenas F.J."/>
            <person name="Sabat G."/>
            <person name="Salamov A."/>
            <person name="Samejima M."/>
            <person name="Schmutz J."/>
            <person name="Slot J.C."/>
            <person name="St John F."/>
            <person name="Stenlid J."/>
            <person name="Sun H."/>
            <person name="Sun S."/>
            <person name="Syed K."/>
            <person name="Tsang A."/>
            <person name="Wiebenga A."/>
            <person name="Young D."/>
            <person name="Pisabarro A."/>
            <person name="Eastwood D.C."/>
            <person name="Martin F."/>
            <person name="Cullen D."/>
            <person name="Grigoriev I.V."/>
            <person name="Hibbett D.S."/>
        </authorList>
    </citation>
    <scope>NUCLEOTIDE SEQUENCE [LARGE SCALE GENOMIC DNA]</scope>
    <source>
        <strain evidence="2 3">MD-104</strain>
    </source>
</reference>
<dbReference type="Proteomes" id="UP000218811">
    <property type="component" value="Unassembled WGS sequence"/>
</dbReference>
<gene>
    <name evidence="2" type="ORF">WOLCODRAFT_65482</name>
</gene>
<evidence type="ECO:0008006" key="4">
    <source>
        <dbReference type="Google" id="ProtNLM"/>
    </source>
</evidence>
<evidence type="ECO:0000313" key="2">
    <source>
        <dbReference type="EMBL" id="PCH38537.1"/>
    </source>
</evidence>
<dbReference type="GO" id="GO:0004497">
    <property type="term" value="F:monooxygenase activity"/>
    <property type="evidence" value="ECO:0007669"/>
    <property type="project" value="InterPro"/>
</dbReference>
<evidence type="ECO:0000313" key="3">
    <source>
        <dbReference type="Proteomes" id="UP000218811"/>
    </source>
</evidence>
<keyword evidence="3" id="KW-1185">Reference proteome</keyword>
<feature type="signal peptide" evidence="1">
    <location>
        <begin position="1"/>
        <end position="20"/>
    </location>
</feature>
<name>A0A2H3JRA1_WOLCO</name>
<dbReference type="SUPFAM" id="SSF48264">
    <property type="entry name" value="Cytochrome P450"/>
    <property type="match status" value="1"/>
</dbReference>
<dbReference type="AlphaFoldDB" id="A0A2H3JRA1"/>
<organism evidence="2 3">
    <name type="scientific">Wolfiporia cocos (strain MD-104)</name>
    <name type="common">Brown rot fungus</name>
    <dbReference type="NCBI Taxonomy" id="742152"/>
    <lineage>
        <taxon>Eukaryota</taxon>
        <taxon>Fungi</taxon>
        <taxon>Dikarya</taxon>
        <taxon>Basidiomycota</taxon>
        <taxon>Agaricomycotina</taxon>
        <taxon>Agaricomycetes</taxon>
        <taxon>Polyporales</taxon>
        <taxon>Phaeolaceae</taxon>
        <taxon>Wolfiporia</taxon>
    </lineage>
</organism>
<accession>A0A2H3JRA1</accession>
<dbReference type="OrthoDB" id="10029320at2759"/>
<dbReference type="GO" id="GO:0005506">
    <property type="term" value="F:iron ion binding"/>
    <property type="evidence" value="ECO:0007669"/>
    <property type="project" value="InterPro"/>
</dbReference>
<evidence type="ECO:0000256" key="1">
    <source>
        <dbReference type="SAM" id="SignalP"/>
    </source>
</evidence>
<dbReference type="Gene3D" id="1.10.630.10">
    <property type="entry name" value="Cytochrome P450"/>
    <property type="match status" value="1"/>
</dbReference>
<dbReference type="STRING" id="742152.A0A2H3JRA1"/>
<dbReference type="GO" id="GO:0020037">
    <property type="term" value="F:heme binding"/>
    <property type="evidence" value="ECO:0007669"/>
    <property type="project" value="InterPro"/>
</dbReference>
<dbReference type="EMBL" id="KB467942">
    <property type="protein sequence ID" value="PCH38537.1"/>
    <property type="molecule type" value="Genomic_DNA"/>
</dbReference>
<keyword evidence="1" id="KW-0732">Signal</keyword>
<protein>
    <recommendedName>
        <fullName evidence="4">Cytochrome P450</fullName>
    </recommendedName>
</protein>
<dbReference type="InterPro" id="IPR036396">
    <property type="entry name" value="Cyt_P450_sf"/>
</dbReference>
<sequence length="402" mass="45077">MSPYVSYAVIIFILCSLVYAQVYRASSTTKRINLSSSNEIRNLLDPPTPLAEQLTARATSNARLMRAFSIHSTFVHGDIDTHTTFTKAAVELISRHRLPWTLFADIASNVVDAHLHRLSSVAFDTFISRITLHVVIVGLLQLEPSFYKIDPDDLDVVAGNINRLWTMSKTTTEIPSHMLAEVNVRLHRWLPTYSNPIEFVIPVYETLWRVIAVTVALNHNRSDVRAVFAAFLSQPDSRRYHYIPDGDPSVEVVMQEVLRLYPPTRRISRTYTASDFNLKYLPSFLAQCMTRTITQVADIEALQRDSVWGVDVNDYDPMRHLPQRCGEAQRRTLLAFGAGKLTCVAKTWAPHAAAVIVATILDRVGDGDKTEFEVVAGGGIGGRSGWDGWRIQRVGRGEEIVG</sequence>
<dbReference type="OMA" id="SFETMWR"/>
<dbReference type="GO" id="GO:0016705">
    <property type="term" value="F:oxidoreductase activity, acting on paired donors, with incorporation or reduction of molecular oxygen"/>
    <property type="evidence" value="ECO:0007669"/>
    <property type="project" value="InterPro"/>
</dbReference>
<proteinExistence type="predicted"/>
<feature type="chain" id="PRO_5013837045" description="Cytochrome P450" evidence="1">
    <location>
        <begin position="21"/>
        <end position="402"/>
    </location>
</feature>